<dbReference type="PANTHER" id="PTHR33121">
    <property type="entry name" value="CYCLIC DI-GMP PHOSPHODIESTERASE PDEF"/>
    <property type="match status" value="1"/>
</dbReference>
<dbReference type="CDD" id="cd01948">
    <property type="entry name" value="EAL"/>
    <property type="match status" value="1"/>
</dbReference>
<name>A0A1H9FXH8_9BACI</name>
<dbReference type="AlphaFoldDB" id="A0A1H9FXH8"/>
<protein>
    <submittedName>
        <fullName evidence="2">EAL domain, c-di-GMP-specific phosphodiesterase class I (Or its enzymatically inactive variant)</fullName>
    </submittedName>
</protein>
<accession>A0A1H9FXH8</accession>
<reference evidence="2 3" key="1">
    <citation type="submission" date="2016-10" db="EMBL/GenBank/DDBJ databases">
        <authorList>
            <person name="de Groot N.N."/>
        </authorList>
    </citation>
    <scope>NUCLEOTIDE SEQUENCE [LARGE SCALE GENOMIC DNA]</scope>
    <source>
        <strain evidence="2 3">DSM 21633</strain>
    </source>
</reference>
<dbReference type="SUPFAM" id="SSF141868">
    <property type="entry name" value="EAL domain-like"/>
    <property type="match status" value="1"/>
</dbReference>
<dbReference type="Proteomes" id="UP000199427">
    <property type="component" value="Unassembled WGS sequence"/>
</dbReference>
<dbReference type="Pfam" id="PF13185">
    <property type="entry name" value="GAF_2"/>
    <property type="match status" value="1"/>
</dbReference>
<keyword evidence="3" id="KW-1185">Reference proteome</keyword>
<dbReference type="PANTHER" id="PTHR33121:SF79">
    <property type="entry name" value="CYCLIC DI-GMP PHOSPHODIESTERASE PDED-RELATED"/>
    <property type="match status" value="1"/>
</dbReference>
<dbReference type="InterPro" id="IPR029016">
    <property type="entry name" value="GAF-like_dom_sf"/>
</dbReference>
<dbReference type="Pfam" id="PF00563">
    <property type="entry name" value="EAL"/>
    <property type="match status" value="1"/>
</dbReference>
<dbReference type="InterPro" id="IPR001633">
    <property type="entry name" value="EAL_dom"/>
</dbReference>
<dbReference type="GO" id="GO:0071111">
    <property type="term" value="F:cyclic-guanylate-specific phosphodiesterase activity"/>
    <property type="evidence" value="ECO:0007669"/>
    <property type="project" value="InterPro"/>
</dbReference>
<dbReference type="EMBL" id="FOES01000013">
    <property type="protein sequence ID" value="SEQ42283.1"/>
    <property type="molecule type" value="Genomic_DNA"/>
</dbReference>
<gene>
    <name evidence="2" type="ORF">SAMN05216362_11344</name>
</gene>
<dbReference type="InterPro" id="IPR035919">
    <property type="entry name" value="EAL_sf"/>
</dbReference>
<sequence length="454" mass="51900">MGEKSLLEERVLSPEEFVAGYQYITEYLKAGLPLCDVLKRALKYFEDQFVDSYCTIMLLNSKRTEFVNGTAYSLPDDMLEKFLHIRLFDGLGTFGAAAVRGELMVTPNVYNDKSWKTFSNVVEPYGLKSCWSVPVFKPGTSEVVAVFGVYSKYSRYPTQRELDTLAAYNELLGLIISNYKVHDCGDIQPLNQHQEDELDSKLLYAESIKTGLKNGDIFPYYQPVLTSDGQKLHGVEALARWEHPEKGLVPPIDFIDHAEEYDFIDWLDEVICRRACEDMKQLMDLTGKKFMLSVNISAVHIRKKDFAQRIETILHETGFPANYLSIEITETSLIENLKDVAVTFQHLKSLGVKISIDDFGTTYSSLNYLKYLPVDTIKLDKAFIHDVDKSPIDRRICKTIIQLGCDLNLDVIAEGVESTKHLTIIRDFGCDIYQGYYFSKPLTLEGWKDYLEQF</sequence>
<dbReference type="SMART" id="SM00052">
    <property type="entry name" value="EAL"/>
    <property type="match status" value="1"/>
</dbReference>
<dbReference type="Gene3D" id="3.20.20.450">
    <property type="entry name" value="EAL domain"/>
    <property type="match status" value="1"/>
</dbReference>
<dbReference type="InterPro" id="IPR003018">
    <property type="entry name" value="GAF"/>
</dbReference>
<evidence type="ECO:0000313" key="3">
    <source>
        <dbReference type="Proteomes" id="UP000199427"/>
    </source>
</evidence>
<dbReference type="RefSeq" id="WP_091773471.1">
    <property type="nucleotide sequence ID" value="NZ_CAESCL010000069.1"/>
</dbReference>
<dbReference type="SUPFAM" id="SSF55781">
    <property type="entry name" value="GAF domain-like"/>
    <property type="match status" value="1"/>
</dbReference>
<proteinExistence type="predicted"/>
<dbReference type="OrthoDB" id="9759607at2"/>
<evidence type="ECO:0000313" key="2">
    <source>
        <dbReference type="EMBL" id="SEQ42283.1"/>
    </source>
</evidence>
<dbReference type="Gene3D" id="3.30.450.40">
    <property type="match status" value="1"/>
</dbReference>
<dbReference type="InterPro" id="IPR050706">
    <property type="entry name" value="Cyclic-di-GMP_PDE-like"/>
</dbReference>
<evidence type="ECO:0000259" key="1">
    <source>
        <dbReference type="PROSITE" id="PS50883"/>
    </source>
</evidence>
<dbReference type="STRING" id="571933.SAMN05216362_11344"/>
<feature type="domain" description="EAL" evidence="1">
    <location>
        <begin position="201"/>
        <end position="454"/>
    </location>
</feature>
<dbReference type="PROSITE" id="PS50883">
    <property type="entry name" value="EAL"/>
    <property type="match status" value="1"/>
</dbReference>
<organism evidence="2 3">
    <name type="scientific">Piscibacillus halophilus</name>
    <dbReference type="NCBI Taxonomy" id="571933"/>
    <lineage>
        <taxon>Bacteria</taxon>
        <taxon>Bacillati</taxon>
        <taxon>Bacillota</taxon>
        <taxon>Bacilli</taxon>
        <taxon>Bacillales</taxon>
        <taxon>Bacillaceae</taxon>
        <taxon>Piscibacillus</taxon>
    </lineage>
</organism>